<evidence type="ECO:0000313" key="2">
    <source>
        <dbReference type="Proteomes" id="UP000001784"/>
    </source>
</evidence>
<dbReference type="eggNOG" id="COG4143">
    <property type="taxonomic scope" value="Bacteria"/>
</dbReference>
<protein>
    <submittedName>
        <fullName evidence="1">Uncharacterized protein</fullName>
    </submittedName>
</protein>
<dbReference type="HOGENOM" id="CLU_039096_1_0_7"/>
<dbReference type="AlphaFoldDB" id="A0LGP9"/>
<dbReference type="InParanoid" id="A0LGP9"/>
<accession>A0LGP9</accession>
<dbReference type="EMBL" id="CP000478">
    <property type="protein sequence ID" value="ABK16601.1"/>
    <property type="molecule type" value="Genomic_DNA"/>
</dbReference>
<name>A0LGP9_SYNFM</name>
<dbReference type="Proteomes" id="UP000001784">
    <property type="component" value="Chromosome"/>
</dbReference>
<dbReference type="RefSeq" id="WP_011697772.1">
    <property type="nucleotide sequence ID" value="NC_008554.1"/>
</dbReference>
<organism evidence="1 2">
    <name type="scientific">Syntrophobacter fumaroxidans (strain DSM 10017 / MPOB)</name>
    <dbReference type="NCBI Taxonomy" id="335543"/>
    <lineage>
        <taxon>Bacteria</taxon>
        <taxon>Pseudomonadati</taxon>
        <taxon>Thermodesulfobacteriota</taxon>
        <taxon>Syntrophobacteria</taxon>
        <taxon>Syntrophobacterales</taxon>
        <taxon>Syntrophobacteraceae</taxon>
        <taxon>Syntrophobacter</taxon>
    </lineage>
</organism>
<dbReference type="SUPFAM" id="SSF48208">
    <property type="entry name" value="Six-hairpin glycosidases"/>
    <property type="match status" value="1"/>
</dbReference>
<dbReference type="STRING" id="335543.Sfum_0905"/>
<dbReference type="InterPro" id="IPR008928">
    <property type="entry name" value="6-hairpin_glycosidase_sf"/>
</dbReference>
<evidence type="ECO:0000313" key="1">
    <source>
        <dbReference type="EMBL" id="ABK16601.1"/>
    </source>
</evidence>
<dbReference type="KEGG" id="sfu:Sfum_0905"/>
<proteinExistence type="predicted"/>
<reference evidence="1 2" key="1">
    <citation type="submission" date="2006-10" db="EMBL/GenBank/DDBJ databases">
        <title>Complete sequence of Syntrophobacter fumaroxidans MPOB.</title>
        <authorList>
            <consortium name="US DOE Joint Genome Institute"/>
            <person name="Copeland A."/>
            <person name="Lucas S."/>
            <person name="Lapidus A."/>
            <person name="Barry K."/>
            <person name="Detter J.C."/>
            <person name="Glavina del Rio T."/>
            <person name="Hammon N."/>
            <person name="Israni S."/>
            <person name="Pitluck S."/>
            <person name="Goltsman E.G."/>
            <person name="Martinez M."/>
            <person name="Schmutz J."/>
            <person name="Larimer F."/>
            <person name="Land M."/>
            <person name="Hauser L."/>
            <person name="Kyrpides N."/>
            <person name="Kim E."/>
            <person name="Boone D.R."/>
            <person name="Brockman F."/>
            <person name="Culley D."/>
            <person name="Ferry J."/>
            <person name="Gunsalus R."/>
            <person name="McInerney M.J."/>
            <person name="Morrison M."/>
            <person name="Plugge C."/>
            <person name="Rohlin L."/>
            <person name="Scholten J."/>
            <person name="Sieber J."/>
            <person name="Stams A.J.M."/>
            <person name="Worm P."/>
            <person name="Henstra A.M."/>
            <person name="Richardson P."/>
        </authorList>
    </citation>
    <scope>NUCLEOTIDE SEQUENCE [LARGE SCALE GENOMIC DNA]</scope>
    <source>
        <strain evidence="2">DSM 10017 / MPOB</strain>
    </source>
</reference>
<dbReference type="OrthoDB" id="1416286at2"/>
<keyword evidence="2" id="KW-1185">Reference proteome</keyword>
<dbReference type="GO" id="GO:0005975">
    <property type="term" value="P:carbohydrate metabolic process"/>
    <property type="evidence" value="ECO:0007669"/>
    <property type="project" value="InterPro"/>
</dbReference>
<sequence length="391" mass="44571">MKPDARFSIAEEIMLDFAGRTGLSPSGEPPRRYLWTDAFAVCNYLELHRRSGAARYRDLALLLVDQVHHVLGRHRPDDSRSGWISGMEECEGEIHPTFGGLRIGKKLNERAPNDRIDERLEWDRDGQYYHYLTKWMHALSRVSRVTENMKYNTWAVELARTAHRGFLYAPSFGGRKMMYWKMNIDLSAPLVRSMGQHDPLDGFITYNELAACAAKAPPWAGEDVLGKEIADIEKICLGKTWTTDDPLGIGGLLFDAFRVVQLMTGGSFEGNDLLTALLDAARVGLNACLRRNSLELPADYRLAFRELGLSIGLKAIDRLWRLIERKPDLFRERQELRARVEALMRYTPLVEIIEGFWLDDGNRQAESWTEHEDINSVMLATSLIPDGFLTL</sequence>
<gene>
    <name evidence="1" type="ordered locus">Sfum_0905</name>
</gene>